<dbReference type="FunCoup" id="A0A3N4LT96">
    <property type="interactions" value="635"/>
</dbReference>
<evidence type="ECO:0000256" key="5">
    <source>
        <dbReference type="ARBA" id="ARBA00023242"/>
    </source>
</evidence>
<accession>A0A3N4LT96</accession>
<evidence type="ECO:0000313" key="10">
    <source>
        <dbReference type="Proteomes" id="UP000267821"/>
    </source>
</evidence>
<dbReference type="Proteomes" id="UP000267821">
    <property type="component" value="Unassembled WGS sequence"/>
</dbReference>
<evidence type="ECO:0000256" key="4">
    <source>
        <dbReference type="ARBA" id="ARBA00022705"/>
    </source>
</evidence>
<dbReference type="InterPro" id="IPR036224">
    <property type="entry name" value="GINS_bundle-like_dom_sf"/>
</dbReference>
<keyword evidence="4 6" id="KW-0235">DNA replication</keyword>
<dbReference type="GO" id="GO:0006261">
    <property type="term" value="P:DNA-templated DNA replication"/>
    <property type="evidence" value="ECO:0007669"/>
    <property type="project" value="InterPro"/>
</dbReference>
<comment type="similarity">
    <text evidence="2 6">Belongs to the GINS4/SLD5 family.</text>
</comment>
<evidence type="ECO:0000313" key="9">
    <source>
        <dbReference type="EMBL" id="RPB26133.1"/>
    </source>
</evidence>
<dbReference type="InterPro" id="IPR021151">
    <property type="entry name" value="GINS_A"/>
</dbReference>
<dbReference type="CDD" id="cd11711">
    <property type="entry name" value="GINS_A_Sld5"/>
    <property type="match status" value="1"/>
</dbReference>
<dbReference type="Gene3D" id="3.40.5.60">
    <property type="match status" value="1"/>
</dbReference>
<reference evidence="9 10" key="1">
    <citation type="journal article" date="2018" name="Nat. Ecol. Evol.">
        <title>Pezizomycetes genomes reveal the molecular basis of ectomycorrhizal truffle lifestyle.</title>
        <authorList>
            <person name="Murat C."/>
            <person name="Payen T."/>
            <person name="Noel B."/>
            <person name="Kuo A."/>
            <person name="Morin E."/>
            <person name="Chen J."/>
            <person name="Kohler A."/>
            <person name="Krizsan K."/>
            <person name="Balestrini R."/>
            <person name="Da Silva C."/>
            <person name="Montanini B."/>
            <person name="Hainaut M."/>
            <person name="Levati E."/>
            <person name="Barry K.W."/>
            <person name="Belfiori B."/>
            <person name="Cichocki N."/>
            <person name="Clum A."/>
            <person name="Dockter R.B."/>
            <person name="Fauchery L."/>
            <person name="Guy J."/>
            <person name="Iotti M."/>
            <person name="Le Tacon F."/>
            <person name="Lindquist E.A."/>
            <person name="Lipzen A."/>
            <person name="Malagnac F."/>
            <person name="Mello A."/>
            <person name="Molinier V."/>
            <person name="Miyauchi S."/>
            <person name="Poulain J."/>
            <person name="Riccioni C."/>
            <person name="Rubini A."/>
            <person name="Sitrit Y."/>
            <person name="Splivallo R."/>
            <person name="Traeger S."/>
            <person name="Wang M."/>
            <person name="Zifcakova L."/>
            <person name="Wipf D."/>
            <person name="Zambonelli A."/>
            <person name="Paolocci F."/>
            <person name="Nowrousian M."/>
            <person name="Ottonello S."/>
            <person name="Baldrian P."/>
            <person name="Spatafora J.W."/>
            <person name="Henrissat B."/>
            <person name="Nagy L.G."/>
            <person name="Aury J.M."/>
            <person name="Wincker P."/>
            <person name="Grigoriev I.V."/>
            <person name="Bonfante P."/>
            <person name="Martin F.M."/>
        </authorList>
    </citation>
    <scope>NUCLEOTIDE SEQUENCE [LARGE SCALE GENOMIC DNA]</scope>
    <source>
        <strain evidence="9 10">ATCC MYA-4762</strain>
    </source>
</reference>
<dbReference type="InterPro" id="IPR038749">
    <property type="entry name" value="Sld5_GINS_A"/>
</dbReference>
<feature type="domain" description="DNA replication complex GINS protein SLD5 C-terminal" evidence="8">
    <location>
        <begin position="166"/>
        <end position="222"/>
    </location>
</feature>
<dbReference type="AlphaFoldDB" id="A0A3N4LT96"/>
<dbReference type="InterPro" id="IPR031633">
    <property type="entry name" value="SLD5_C"/>
</dbReference>
<evidence type="ECO:0000256" key="6">
    <source>
        <dbReference type="PIRNR" id="PIRNR007764"/>
    </source>
</evidence>
<comment type="function">
    <text evidence="6">The GINS complex plays an essential role in the initiation of DNA replication.</text>
</comment>
<dbReference type="EMBL" id="ML121535">
    <property type="protein sequence ID" value="RPB26133.1"/>
    <property type="molecule type" value="Genomic_DNA"/>
</dbReference>
<evidence type="ECO:0000256" key="2">
    <source>
        <dbReference type="ARBA" id="ARBA00008187"/>
    </source>
</evidence>
<protein>
    <recommendedName>
        <fullName evidence="3 6">DNA replication complex GINS protein SLD5</fullName>
    </recommendedName>
</protein>
<dbReference type="OrthoDB" id="338231at2759"/>
<name>A0A3N4LT96_9PEZI</name>
<keyword evidence="10" id="KW-1185">Reference proteome</keyword>
<organism evidence="9 10">
    <name type="scientific">Terfezia boudieri ATCC MYA-4762</name>
    <dbReference type="NCBI Taxonomy" id="1051890"/>
    <lineage>
        <taxon>Eukaryota</taxon>
        <taxon>Fungi</taxon>
        <taxon>Dikarya</taxon>
        <taxon>Ascomycota</taxon>
        <taxon>Pezizomycotina</taxon>
        <taxon>Pezizomycetes</taxon>
        <taxon>Pezizales</taxon>
        <taxon>Pezizaceae</taxon>
        <taxon>Terfezia</taxon>
    </lineage>
</organism>
<dbReference type="STRING" id="1051890.A0A3N4LT96"/>
<evidence type="ECO:0000259" key="7">
    <source>
        <dbReference type="Pfam" id="PF05916"/>
    </source>
</evidence>
<evidence type="ECO:0000259" key="8">
    <source>
        <dbReference type="Pfam" id="PF16922"/>
    </source>
</evidence>
<dbReference type="Gene3D" id="1.20.58.1030">
    <property type="match status" value="1"/>
</dbReference>
<dbReference type="GO" id="GO:0000811">
    <property type="term" value="C:GINS complex"/>
    <property type="evidence" value="ECO:0007669"/>
    <property type="project" value="UniProtKB-UniRule"/>
</dbReference>
<dbReference type="SUPFAM" id="SSF160059">
    <property type="entry name" value="PriA/YqbF domain"/>
    <property type="match status" value="1"/>
</dbReference>
<evidence type="ECO:0000256" key="1">
    <source>
        <dbReference type="ARBA" id="ARBA00004123"/>
    </source>
</evidence>
<dbReference type="Pfam" id="PF05916">
    <property type="entry name" value="Sld5"/>
    <property type="match status" value="1"/>
</dbReference>
<dbReference type="Pfam" id="PF16922">
    <property type="entry name" value="SLD5_C"/>
    <property type="match status" value="1"/>
</dbReference>
<evidence type="ECO:0000256" key="3">
    <source>
        <dbReference type="ARBA" id="ARBA00014804"/>
    </source>
</evidence>
<comment type="subcellular location">
    <subcellularLocation>
        <location evidence="1 6">Nucleus</location>
    </subcellularLocation>
</comment>
<dbReference type="InParanoid" id="A0A3N4LT96"/>
<dbReference type="PANTHER" id="PTHR21206:SF0">
    <property type="entry name" value="DNA REPLICATION COMPLEX GINS PROTEIN SLD5"/>
    <property type="match status" value="1"/>
</dbReference>
<dbReference type="PANTHER" id="PTHR21206">
    <property type="entry name" value="SLD5 PROTEIN"/>
    <property type="match status" value="1"/>
</dbReference>
<sequence length="222" mass="25448">MDDDINDILAEFDKRSVPSSTQDLNDLTKQWIAERGAPEVLPYQGPLLERIMERIREQIEIVERETGDLEPNANFRLILIQTELERVKFLVRAYLRARMAKIDKHPLYLINNPSALSHLSDPEKAYLRSHLALLNNHYLSSFLRNFPAQLRRLDDAAGGVSMVEEPDLDSAVFCRVVRVLEEGEELVVKGTDARVELMKGDVVVVRYRAVRKWVLGGEVELI</sequence>
<dbReference type="SUPFAM" id="SSF158573">
    <property type="entry name" value="GINS helical bundle-like"/>
    <property type="match status" value="1"/>
</dbReference>
<dbReference type="InterPro" id="IPR008591">
    <property type="entry name" value="GINS_Sld5"/>
</dbReference>
<keyword evidence="5 6" id="KW-0539">Nucleus</keyword>
<proteinExistence type="inferred from homology"/>
<dbReference type="PIRSF" id="PIRSF007764">
    <property type="entry name" value="Sld5"/>
    <property type="match status" value="1"/>
</dbReference>
<feature type="domain" description="GINS subunit" evidence="7">
    <location>
        <begin position="57"/>
        <end position="140"/>
    </location>
</feature>
<gene>
    <name evidence="9" type="ORF">L211DRAFT_821084</name>
</gene>
<dbReference type="GO" id="GO:0000727">
    <property type="term" value="P:double-strand break repair via break-induced replication"/>
    <property type="evidence" value="ECO:0007669"/>
    <property type="project" value="TreeGrafter"/>
</dbReference>